<organism evidence="1 2">
    <name type="scientific">Porites evermanni</name>
    <dbReference type="NCBI Taxonomy" id="104178"/>
    <lineage>
        <taxon>Eukaryota</taxon>
        <taxon>Metazoa</taxon>
        <taxon>Cnidaria</taxon>
        <taxon>Anthozoa</taxon>
        <taxon>Hexacorallia</taxon>
        <taxon>Scleractinia</taxon>
        <taxon>Fungiina</taxon>
        <taxon>Poritidae</taxon>
        <taxon>Porites</taxon>
    </lineage>
</organism>
<comment type="caution">
    <text evidence="1">The sequence shown here is derived from an EMBL/GenBank/DDBJ whole genome shotgun (WGS) entry which is preliminary data.</text>
</comment>
<proteinExistence type="predicted"/>
<accession>A0ABN8MF07</accession>
<gene>
    <name evidence="1" type="ORF">PEVE_00032113</name>
</gene>
<protein>
    <submittedName>
        <fullName evidence="1">Uncharacterized protein</fullName>
    </submittedName>
</protein>
<name>A0ABN8MF07_9CNID</name>
<dbReference type="Proteomes" id="UP001159427">
    <property type="component" value="Unassembled WGS sequence"/>
</dbReference>
<evidence type="ECO:0000313" key="1">
    <source>
        <dbReference type="EMBL" id="CAH3027662.1"/>
    </source>
</evidence>
<evidence type="ECO:0000313" key="2">
    <source>
        <dbReference type="Proteomes" id="UP001159427"/>
    </source>
</evidence>
<keyword evidence="2" id="KW-1185">Reference proteome</keyword>
<dbReference type="EMBL" id="CALNXI010000465">
    <property type="protein sequence ID" value="CAH3027662.1"/>
    <property type="molecule type" value="Genomic_DNA"/>
</dbReference>
<reference evidence="1 2" key="1">
    <citation type="submission" date="2022-05" db="EMBL/GenBank/DDBJ databases">
        <authorList>
            <consortium name="Genoscope - CEA"/>
            <person name="William W."/>
        </authorList>
    </citation>
    <scope>NUCLEOTIDE SEQUENCE [LARGE SCALE GENOMIC DNA]</scope>
</reference>
<sequence>AKTLVHAFVTSKLDNCNAPLYGLPKVVNGMAPVYLQDLLDLYRPCRNLRSGDMQLLKTQSYNSKLYRFRAFSIIFCAPSFGMPFRGS</sequence>
<feature type="non-terminal residue" evidence="1">
    <location>
        <position position="1"/>
    </location>
</feature>